<sequence length="862" mass="97326">MGTKVEGKIYLPGYFAMRDPNFSSNSSWSLYFEEKTSSGHPDDWFMSGSANGCSEYDKEMLKRTMLEHEAIFRKQVYELHRLYRIQKDLMQEFQKKELFRYPMSANTSNSNSFSSQMPCNGAKLNWQMPLFHTGYENSPITQKNEIKSSLNFLKEGSVQSSPNGITKKMFDLRLPADAYIDNEEEERSLKKNKSIRIDNGNDIKLTLGSVNGFNCRADSWVSDSLTQNNHNNQKMADLNQPFRETYCEGVADSASTDFLGMKKFSTENHLHHSSTRWNTGVLAFQRDLFKEKRVDEGSSSYFFDVNTKIRQENSFITRENGKGTGTMNNFFTHNCFTPEPQRSSEPADMKLKRNHETLLLNQNNAMDWFRPKTTNHPNVSRSALPSNLNSYHIHQESFGDQYLEGTRLENALPDGFRDGLTAQQDRTFCNLERRFEESAMAISWLRKKAACDEPVGLKKPQTVPSFLQGAAQEPNSKHENELVVSIRPDVNATSKPSWHIIGRDEASEDTSTRILGIPIYDKIQKSAIFLPISCQEQSPNVDKDTEKASGRSGTTLRNLINLNDEYSEPLDVLPEIMVVNPLPTSATSASVKSTFEIDLEAPLCLTEDDINPPRESVIAVNVVNSQGKELQPDSFDIQAANNIIAMSMEIKCSLERPSPPCSDTLRWFAEIITLSTEHAENSSNNEGLDLFESMTLKLQETKIDEYLCEPRALLDKNEDDGKASASASASLLFTKSRRGQARRRRQRRDFQKDILPGLASLSRHEVTEDLQIIGGLMKACGSSWEMGLMGRNGRNGLRARRQRRSLAVTVEEIRVSPPPPPPVLQPIIPDADEGRGIIGWGRTTRRCRRSRCPPGNSTAPLS</sequence>
<dbReference type="PANTHER" id="PTHR33167">
    <property type="entry name" value="TRANSCRIPTION FACTOR, PUTATIVE (DUF863)-RELATED"/>
    <property type="match status" value="1"/>
</dbReference>
<dbReference type="GeneID" id="109704010"/>
<reference evidence="2 3" key="2">
    <citation type="submission" date="2025-04" db="UniProtKB">
        <authorList>
            <consortium name="RefSeq"/>
        </authorList>
    </citation>
    <scope>IDENTIFICATION</scope>
    <source>
        <tissue evidence="2 3">Leaf</tissue>
    </source>
</reference>
<evidence type="ECO:0000313" key="1">
    <source>
        <dbReference type="Proteomes" id="UP000515123"/>
    </source>
</evidence>
<dbReference type="AlphaFoldDB" id="A0A6P5EAU8"/>
<protein>
    <submittedName>
        <fullName evidence="2">Uncharacterized protein LOC109704010</fullName>
    </submittedName>
    <submittedName>
        <fullName evidence="3">Uncharacterized protein LOC109715322</fullName>
    </submittedName>
</protein>
<organism evidence="2">
    <name type="scientific">Ananas comosus</name>
    <name type="common">Pineapple</name>
    <name type="synonym">Ananas ananas</name>
    <dbReference type="NCBI Taxonomy" id="4615"/>
    <lineage>
        <taxon>Eukaryota</taxon>
        <taxon>Viridiplantae</taxon>
        <taxon>Streptophyta</taxon>
        <taxon>Embryophyta</taxon>
        <taxon>Tracheophyta</taxon>
        <taxon>Spermatophyta</taxon>
        <taxon>Magnoliopsida</taxon>
        <taxon>Liliopsida</taxon>
        <taxon>Poales</taxon>
        <taxon>Bromeliaceae</taxon>
        <taxon>Bromelioideae</taxon>
        <taxon>Ananas</taxon>
    </lineage>
</organism>
<gene>
    <name evidence="2" type="primary">LOC109704010</name>
    <name evidence="3" type="synonym">LOC109715322</name>
</gene>
<dbReference type="GeneID" id="109715322"/>
<evidence type="ECO:0000313" key="2">
    <source>
        <dbReference type="RefSeq" id="XP_020080341.1"/>
    </source>
</evidence>
<dbReference type="PANTHER" id="PTHR33167:SF4">
    <property type="entry name" value="TRANSCRIPTION FACTOR, PUTATIVE (DUF863)-RELATED"/>
    <property type="match status" value="1"/>
</dbReference>
<dbReference type="RefSeq" id="XP_020080341.1">
    <property type="nucleotide sequence ID" value="XM_020224752.1"/>
</dbReference>
<keyword evidence="1" id="KW-1185">Reference proteome</keyword>
<dbReference type="Pfam" id="PF05904">
    <property type="entry name" value="DUF863"/>
    <property type="match status" value="2"/>
</dbReference>
<dbReference type="Proteomes" id="UP000515123">
    <property type="component" value="Linkage group 9"/>
</dbReference>
<proteinExistence type="predicted"/>
<dbReference type="RefSeq" id="XP_020095860.1">
    <property type="nucleotide sequence ID" value="XM_020240271.1"/>
</dbReference>
<reference evidence="1" key="1">
    <citation type="journal article" date="2015" name="Nat. Genet.">
        <title>The pineapple genome and the evolution of CAM photosynthesis.</title>
        <authorList>
            <person name="Ming R."/>
            <person name="VanBuren R."/>
            <person name="Wai C.M."/>
            <person name="Tang H."/>
            <person name="Schatz M.C."/>
            <person name="Bowers J.E."/>
            <person name="Lyons E."/>
            <person name="Wang M.L."/>
            <person name="Chen J."/>
            <person name="Biggers E."/>
            <person name="Zhang J."/>
            <person name="Huang L."/>
            <person name="Zhang L."/>
            <person name="Miao W."/>
            <person name="Zhang J."/>
            <person name="Ye Z."/>
            <person name="Miao C."/>
            <person name="Lin Z."/>
            <person name="Wang H."/>
            <person name="Zhou H."/>
            <person name="Yim W.C."/>
            <person name="Priest H.D."/>
            <person name="Zheng C."/>
            <person name="Woodhouse M."/>
            <person name="Edger P.P."/>
            <person name="Guyot R."/>
            <person name="Guo H.B."/>
            <person name="Guo H."/>
            <person name="Zheng G."/>
            <person name="Singh R."/>
            <person name="Sharma A."/>
            <person name="Min X."/>
            <person name="Zheng Y."/>
            <person name="Lee H."/>
            <person name="Gurtowski J."/>
            <person name="Sedlazeck F.J."/>
            <person name="Harkess A."/>
            <person name="McKain M.R."/>
            <person name="Liao Z."/>
            <person name="Fang J."/>
            <person name="Liu J."/>
            <person name="Zhang X."/>
            <person name="Zhang Q."/>
            <person name="Hu W."/>
            <person name="Qin Y."/>
            <person name="Wang K."/>
            <person name="Chen L.Y."/>
            <person name="Shirley N."/>
            <person name="Lin Y.R."/>
            <person name="Liu L.Y."/>
            <person name="Hernandez A.G."/>
            <person name="Wright C.L."/>
            <person name="Bulone V."/>
            <person name="Tuskan G.A."/>
            <person name="Heath K."/>
            <person name="Zee F."/>
            <person name="Moore P.H."/>
            <person name="Sunkar R."/>
            <person name="Leebens-Mack J.H."/>
            <person name="Mockler T."/>
            <person name="Bennetzen J.L."/>
            <person name="Freeling M."/>
            <person name="Sankoff D."/>
            <person name="Paterson A.H."/>
            <person name="Zhu X."/>
            <person name="Yang X."/>
            <person name="Smith J.A."/>
            <person name="Cushman J.C."/>
            <person name="Paull R.E."/>
            <person name="Yu Q."/>
        </authorList>
    </citation>
    <scope>NUCLEOTIDE SEQUENCE [LARGE SCALE GENOMIC DNA]</scope>
    <source>
        <strain evidence="1">cv. F153</strain>
    </source>
</reference>
<name>A0A6P5EAU8_ANACO</name>
<dbReference type="InterPro" id="IPR008581">
    <property type="entry name" value="DUF863_pln"/>
</dbReference>
<dbReference type="OrthoDB" id="630817at2759"/>
<accession>A0A6P5EAU8</accession>
<evidence type="ECO:0000313" key="3">
    <source>
        <dbReference type="RefSeq" id="XP_020095860.1"/>
    </source>
</evidence>